<proteinExistence type="predicted"/>
<organism evidence="1">
    <name type="scientific">marine metagenome</name>
    <dbReference type="NCBI Taxonomy" id="408172"/>
    <lineage>
        <taxon>unclassified sequences</taxon>
        <taxon>metagenomes</taxon>
        <taxon>ecological metagenomes</taxon>
    </lineage>
</organism>
<dbReference type="GO" id="GO:0019646">
    <property type="term" value="P:aerobic electron transport chain"/>
    <property type="evidence" value="ECO:0007669"/>
    <property type="project" value="InterPro"/>
</dbReference>
<dbReference type="GO" id="GO:0009055">
    <property type="term" value="F:electron transfer activity"/>
    <property type="evidence" value="ECO:0007669"/>
    <property type="project" value="InterPro"/>
</dbReference>
<dbReference type="InterPro" id="IPR036369">
    <property type="entry name" value="HIPIP_sf"/>
</dbReference>
<gene>
    <name evidence="1" type="ORF">METZ01_LOCUS183107</name>
</gene>
<sequence>MAVSDDQAKAILRVLPDGTTRSMGGTVRPLRRVVPHDAPDVGKPQICARQRAQIVAYKLIARTAGQWERDANNEGAHYIEKHPFRDDGIVCANCVFYRGPRACEIVKGEIDPMGICKLWVIPDMYLKSDNGGNESNA</sequence>
<protein>
    <recommendedName>
        <fullName evidence="2">High potential iron-sulfur proteins family profile domain-containing protein</fullName>
    </recommendedName>
</protein>
<dbReference type="EMBL" id="UINC01036380">
    <property type="protein sequence ID" value="SVB30253.1"/>
    <property type="molecule type" value="Genomic_DNA"/>
</dbReference>
<reference evidence="1" key="1">
    <citation type="submission" date="2018-05" db="EMBL/GenBank/DDBJ databases">
        <authorList>
            <person name="Lanie J.A."/>
            <person name="Ng W.-L."/>
            <person name="Kazmierczak K.M."/>
            <person name="Andrzejewski T.M."/>
            <person name="Davidsen T.M."/>
            <person name="Wayne K.J."/>
            <person name="Tettelin H."/>
            <person name="Glass J.I."/>
            <person name="Rusch D."/>
            <person name="Podicherti R."/>
            <person name="Tsui H.-C.T."/>
            <person name="Winkler M.E."/>
        </authorList>
    </citation>
    <scope>NUCLEOTIDE SEQUENCE</scope>
</reference>
<dbReference type="Gene3D" id="4.10.490.10">
    <property type="entry name" value="High potential iron-sulphur protein"/>
    <property type="match status" value="1"/>
</dbReference>
<dbReference type="AlphaFoldDB" id="A0A382CY45"/>
<dbReference type="SUPFAM" id="SSF57652">
    <property type="entry name" value="HIPIP (high potential iron protein)"/>
    <property type="match status" value="1"/>
</dbReference>
<evidence type="ECO:0008006" key="2">
    <source>
        <dbReference type="Google" id="ProtNLM"/>
    </source>
</evidence>
<name>A0A382CY45_9ZZZZ</name>
<evidence type="ECO:0000313" key="1">
    <source>
        <dbReference type="EMBL" id="SVB30253.1"/>
    </source>
</evidence>
<accession>A0A382CY45</accession>